<protein>
    <submittedName>
        <fullName evidence="1">Uncharacterized protein</fullName>
    </submittedName>
</protein>
<dbReference type="KEGG" id="sbk:SHEWBE_4139"/>
<name>A0A330M5V4_9GAMM</name>
<proteinExistence type="predicted"/>
<sequence length="63" mass="7323">MCRPFLYLEVLSRDRRDRERGDDIRTTQGLDARPPSLVWICSTARGGRSPGYHARLARQWHLG</sequence>
<reference evidence="2" key="1">
    <citation type="submission" date="2018-06" db="EMBL/GenBank/DDBJ databases">
        <authorList>
            <person name="Cea G.-C."/>
            <person name="William W."/>
        </authorList>
    </citation>
    <scope>NUCLEOTIDE SEQUENCE [LARGE SCALE GENOMIC DNA]</scope>
    <source>
        <strain evidence="2">DB21MT-2</strain>
    </source>
</reference>
<dbReference type="Proteomes" id="UP000250123">
    <property type="component" value="Chromosome SHEWBE"/>
</dbReference>
<evidence type="ECO:0000313" key="2">
    <source>
        <dbReference type="Proteomes" id="UP000250123"/>
    </source>
</evidence>
<organism evidence="1 2">
    <name type="scientific">Shewanella benthica</name>
    <dbReference type="NCBI Taxonomy" id="43661"/>
    <lineage>
        <taxon>Bacteria</taxon>
        <taxon>Pseudomonadati</taxon>
        <taxon>Pseudomonadota</taxon>
        <taxon>Gammaproteobacteria</taxon>
        <taxon>Alteromonadales</taxon>
        <taxon>Shewanellaceae</taxon>
        <taxon>Shewanella</taxon>
    </lineage>
</organism>
<accession>A0A330M5V4</accession>
<gene>
    <name evidence="1" type="ORF">SHEWBE_4139</name>
</gene>
<dbReference type="AlphaFoldDB" id="A0A330M5V4"/>
<evidence type="ECO:0000313" key="1">
    <source>
        <dbReference type="EMBL" id="SQH78099.1"/>
    </source>
</evidence>
<dbReference type="EMBL" id="LS483452">
    <property type="protein sequence ID" value="SQH78099.1"/>
    <property type="molecule type" value="Genomic_DNA"/>
</dbReference>